<feature type="domain" description="SDH C-terminal" evidence="11">
    <location>
        <begin position="246"/>
        <end position="275"/>
    </location>
</feature>
<dbReference type="EC" id="1.1.1.25" evidence="2 8"/>
<evidence type="ECO:0000259" key="9">
    <source>
        <dbReference type="Pfam" id="PF01488"/>
    </source>
</evidence>
<dbReference type="InterPro" id="IPR046346">
    <property type="entry name" value="Aminoacid_DH-like_N_sf"/>
</dbReference>
<dbReference type="Pfam" id="PF08501">
    <property type="entry name" value="Shikimate_dh_N"/>
    <property type="match status" value="1"/>
</dbReference>
<dbReference type="HAMAP" id="MF_00222">
    <property type="entry name" value="Shikimate_DH_AroE"/>
    <property type="match status" value="1"/>
</dbReference>
<protein>
    <recommendedName>
        <fullName evidence="2 8">Shikimate dehydrogenase (NADP(+))</fullName>
        <shortName evidence="8">SDH</shortName>
        <ecNumber evidence="2 8">1.1.1.25</ecNumber>
    </recommendedName>
</protein>
<feature type="binding site" evidence="8">
    <location>
        <begin position="158"/>
        <end position="163"/>
    </location>
    <ligand>
        <name>NADP(+)</name>
        <dbReference type="ChEBI" id="CHEBI:58349"/>
    </ligand>
</feature>
<dbReference type="RefSeq" id="WP_281929331.1">
    <property type="nucleotide sequence ID" value="NZ_AP027142.1"/>
</dbReference>
<gene>
    <name evidence="8 12" type="primary">aroE</name>
    <name evidence="12" type="ORF">SS37A_33630</name>
</gene>
<dbReference type="SUPFAM" id="SSF51735">
    <property type="entry name" value="NAD(P)-binding Rossmann-fold domains"/>
    <property type="match status" value="1"/>
</dbReference>
<feature type="binding site" evidence="8">
    <location>
        <position position="253"/>
    </location>
    <ligand>
        <name>shikimate</name>
        <dbReference type="ChEBI" id="CHEBI:36208"/>
    </ligand>
</feature>
<feature type="active site" description="Proton acceptor" evidence="8">
    <location>
        <position position="71"/>
    </location>
</feature>
<name>A0ABM8ED09_9HYPH</name>
<feature type="binding site" evidence="8">
    <location>
        <position position="223"/>
    </location>
    <ligand>
        <name>NADP(+)</name>
        <dbReference type="ChEBI" id="CHEBI:58349"/>
    </ligand>
</feature>
<sequence>MPNHHSFILAGVMGWPIGHSRSPKIHNCWFAQYGLKGAYVPLKVEPAKLETALRALPALGFSGCNLTIPHKEAALTVLDRIEENAARIGAVNCVVVEPDGALTGKNYDGYGFVASLYEAAPKWQAASGPCIVIGAGGAARAIVSGLIDAGAKEIRLFNRTRARAEKIAADFGAPVAAYPWEERHEALAGAGLLVNATSQGMIGQEPLDLSLDALPTTALVADIVYAPLETPLLAAARRMGATPVDGLGMLLHQARPAFRDWTGTMPDVTPALRALIVADL</sequence>
<dbReference type="NCBIfam" id="TIGR00507">
    <property type="entry name" value="aroE"/>
    <property type="match status" value="1"/>
</dbReference>
<keyword evidence="4 8" id="KW-0521">NADP</keyword>
<comment type="similarity">
    <text evidence="8">Belongs to the shikimate dehydrogenase family.</text>
</comment>
<evidence type="ECO:0000259" key="11">
    <source>
        <dbReference type="Pfam" id="PF18317"/>
    </source>
</evidence>
<comment type="function">
    <text evidence="8">Involved in the biosynthesis of the chorismate, which leads to the biosynthesis of aromatic amino acids. Catalyzes the reversible NADPH linked reduction of 3-dehydroshikimate (DHSA) to yield shikimate (SA).</text>
</comment>
<dbReference type="InterPro" id="IPR022893">
    <property type="entry name" value="Shikimate_DH_fam"/>
</dbReference>
<keyword evidence="6 8" id="KW-0057">Aromatic amino acid biosynthesis</keyword>
<dbReference type="PANTHER" id="PTHR21089:SF1">
    <property type="entry name" value="BIFUNCTIONAL 3-DEHYDROQUINATE DEHYDRATASE_SHIKIMATE DEHYDROGENASE, CHLOROPLASTIC"/>
    <property type="match status" value="1"/>
</dbReference>
<dbReference type="Proteomes" id="UP001317629">
    <property type="component" value="Chromosome"/>
</dbReference>
<evidence type="ECO:0000256" key="4">
    <source>
        <dbReference type="ARBA" id="ARBA00022857"/>
    </source>
</evidence>
<evidence type="ECO:0000256" key="2">
    <source>
        <dbReference type="ARBA" id="ARBA00012962"/>
    </source>
</evidence>
<dbReference type="Pfam" id="PF01488">
    <property type="entry name" value="Shikimate_DH"/>
    <property type="match status" value="1"/>
</dbReference>
<dbReference type="InterPro" id="IPR041121">
    <property type="entry name" value="SDH_C"/>
</dbReference>
<feature type="binding site" evidence="8">
    <location>
        <position position="67"/>
    </location>
    <ligand>
        <name>shikimate</name>
        <dbReference type="ChEBI" id="CHEBI:36208"/>
    </ligand>
</feature>
<evidence type="ECO:0000256" key="7">
    <source>
        <dbReference type="ARBA" id="ARBA00049442"/>
    </source>
</evidence>
<dbReference type="CDD" id="cd01065">
    <property type="entry name" value="NAD_bind_Shikimate_DH"/>
    <property type="match status" value="1"/>
</dbReference>
<evidence type="ECO:0000256" key="1">
    <source>
        <dbReference type="ARBA" id="ARBA00004871"/>
    </source>
</evidence>
<comment type="pathway">
    <text evidence="1 8">Metabolic intermediate biosynthesis; chorismate biosynthesis; chorismate from D-erythrose 4-phosphate and phosphoenolpyruvate: step 4/7.</text>
</comment>
<feature type="domain" description="Quinate/shikimate 5-dehydrogenase/glutamyl-tRNA reductase" evidence="9">
    <location>
        <begin position="130"/>
        <end position="199"/>
    </location>
</feature>
<dbReference type="InterPro" id="IPR036291">
    <property type="entry name" value="NAD(P)-bd_dom_sf"/>
</dbReference>
<dbReference type="NCBIfam" id="NF001312">
    <property type="entry name" value="PRK00258.1-4"/>
    <property type="match status" value="1"/>
</dbReference>
<dbReference type="PANTHER" id="PTHR21089">
    <property type="entry name" value="SHIKIMATE DEHYDROGENASE"/>
    <property type="match status" value="1"/>
</dbReference>
<organism evidence="12 13">
    <name type="scientific">Methylocystis iwaonis</name>
    <dbReference type="NCBI Taxonomy" id="2885079"/>
    <lineage>
        <taxon>Bacteria</taxon>
        <taxon>Pseudomonadati</taxon>
        <taxon>Pseudomonadota</taxon>
        <taxon>Alphaproteobacteria</taxon>
        <taxon>Hyphomicrobiales</taxon>
        <taxon>Methylocystaceae</taxon>
        <taxon>Methylocystis</taxon>
    </lineage>
</organism>
<keyword evidence="13" id="KW-1185">Reference proteome</keyword>
<dbReference type="Gene3D" id="3.40.50.10860">
    <property type="entry name" value="Leucine Dehydrogenase, chain A, domain 1"/>
    <property type="match status" value="1"/>
</dbReference>
<keyword evidence="3 8" id="KW-0028">Amino-acid biosynthesis</keyword>
<dbReference type="InterPro" id="IPR013708">
    <property type="entry name" value="Shikimate_DH-bd_N"/>
</dbReference>
<dbReference type="EMBL" id="AP027142">
    <property type="protein sequence ID" value="BDV35834.1"/>
    <property type="molecule type" value="Genomic_DNA"/>
</dbReference>
<evidence type="ECO:0000313" key="12">
    <source>
        <dbReference type="EMBL" id="BDV35834.1"/>
    </source>
</evidence>
<feature type="binding site" evidence="8">
    <location>
        <begin position="20"/>
        <end position="22"/>
    </location>
    <ligand>
        <name>shikimate</name>
        <dbReference type="ChEBI" id="CHEBI:36208"/>
    </ligand>
</feature>
<feature type="binding site" evidence="8">
    <location>
        <position position="92"/>
    </location>
    <ligand>
        <name>shikimate</name>
        <dbReference type="ChEBI" id="CHEBI:36208"/>
    </ligand>
</feature>
<feature type="binding site" evidence="8">
    <location>
        <begin position="134"/>
        <end position="138"/>
    </location>
    <ligand>
        <name>NADP(+)</name>
        <dbReference type="ChEBI" id="CHEBI:58349"/>
    </ligand>
</feature>
<evidence type="ECO:0000256" key="5">
    <source>
        <dbReference type="ARBA" id="ARBA00023002"/>
    </source>
</evidence>
<dbReference type="InterPro" id="IPR006151">
    <property type="entry name" value="Shikm_DH/Glu-tRNA_Rdtase"/>
</dbReference>
<dbReference type="InterPro" id="IPR011342">
    <property type="entry name" value="Shikimate_DH"/>
</dbReference>
<accession>A0ABM8ED09</accession>
<dbReference type="Gene3D" id="3.40.50.720">
    <property type="entry name" value="NAD(P)-binding Rossmann-like Domain"/>
    <property type="match status" value="1"/>
</dbReference>
<evidence type="ECO:0000313" key="13">
    <source>
        <dbReference type="Proteomes" id="UP001317629"/>
    </source>
</evidence>
<feature type="binding site" evidence="8">
    <location>
        <position position="225"/>
    </location>
    <ligand>
        <name>shikimate</name>
        <dbReference type="ChEBI" id="CHEBI:36208"/>
    </ligand>
</feature>
<evidence type="ECO:0000259" key="10">
    <source>
        <dbReference type="Pfam" id="PF08501"/>
    </source>
</evidence>
<reference evidence="12 13" key="1">
    <citation type="journal article" date="2023" name="Int. J. Syst. Evol. Microbiol.">
        <title>Methylocystis iwaonis sp. nov., a type II methane-oxidizing bacterium from surface soil of a rice paddy field in Japan, and emended description of the genus Methylocystis (ex Whittenbury et al. 1970) Bowman et al. 1993.</title>
        <authorList>
            <person name="Kaise H."/>
            <person name="Sawadogo J.B."/>
            <person name="Alam M.S."/>
            <person name="Ueno C."/>
            <person name="Dianou D."/>
            <person name="Shinjo R."/>
            <person name="Asakawa S."/>
        </authorList>
    </citation>
    <scope>NUCLEOTIDE SEQUENCE [LARGE SCALE GENOMIC DNA]</scope>
    <source>
        <strain evidence="12 13">SS37A-Re</strain>
    </source>
</reference>
<dbReference type="Pfam" id="PF18317">
    <property type="entry name" value="SDH_C"/>
    <property type="match status" value="1"/>
</dbReference>
<evidence type="ECO:0000256" key="6">
    <source>
        <dbReference type="ARBA" id="ARBA00023141"/>
    </source>
</evidence>
<dbReference type="SUPFAM" id="SSF53223">
    <property type="entry name" value="Aminoacid dehydrogenase-like, N-terminal domain"/>
    <property type="match status" value="1"/>
</dbReference>
<keyword evidence="5 8" id="KW-0560">Oxidoreductase</keyword>
<feature type="binding site" evidence="8">
    <location>
        <position position="246"/>
    </location>
    <ligand>
        <name>NADP(+)</name>
        <dbReference type="ChEBI" id="CHEBI:58349"/>
    </ligand>
</feature>
<comment type="catalytic activity">
    <reaction evidence="7 8">
        <text>shikimate + NADP(+) = 3-dehydroshikimate + NADPH + H(+)</text>
        <dbReference type="Rhea" id="RHEA:17737"/>
        <dbReference type="ChEBI" id="CHEBI:15378"/>
        <dbReference type="ChEBI" id="CHEBI:16630"/>
        <dbReference type="ChEBI" id="CHEBI:36208"/>
        <dbReference type="ChEBI" id="CHEBI:57783"/>
        <dbReference type="ChEBI" id="CHEBI:58349"/>
        <dbReference type="EC" id="1.1.1.25"/>
    </reaction>
</comment>
<comment type="subunit">
    <text evidence="8">Homodimer.</text>
</comment>
<feature type="binding site" evidence="8">
    <location>
        <position position="108"/>
    </location>
    <ligand>
        <name>shikimate</name>
        <dbReference type="ChEBI" id="CHEBI:36208"/>
    </ligand>
</feature>
<evidence type="ECO:0000256" key="8">
    <source>
        <dbReference type="HAMAP-Rule" id="MF_00222"/>
    </source>
</evidence>
<feature type="domain" description="Shikimate dehydrogenase substrate binding N-terminal" evidence="10">
    <location>
        <begin position="12"/>
        <end position="94"/>
    </location>
</feature>
<proteinExistence type="inferred from homology"/>
<feature type="binding site" evidence="8">
    <location>
        <position position="83"/>
    </location>
    <ligand>
        <name>NADP(+)</name>
        <dbReference type="ChEBI" id="CHEBI:58349"/>
    </ligand>
</feature>
<evidence type="ECO:0000256" key="3">
    <source>
        <dbReference type="ARBA" id="ARBA00022605"/>
    </source>
</evidence>